<evidence type="ECO:0000313" key="11">
    <source>
        <dbReference type="EMBL" id="TCT16191.1"/>
    </source>
</evidence>
<comment type="similarity">
    <text evidence="2 9 10">Belongs to the triosephosphate isomerase family.</text>
</comment>
<feature type="binding site" evidence="9">
    <location>
        <position position="212"/>
    </location>
    <ligand>
        <name>substrate</name>
    </ligand>
</feature>
<dbReference type="AlphaFoldDB" id="A0A4R3MPJ0"/>
<dbReference type="UniPathway" id="UPA00109">
    <property type="reaction ID" value="UER00189"/>
</dbReference>
<evidence type="ECO:0000256" key="8">
    <source>
        <dbReference type="ARBA" id="ARBA00023235"/>
    </source>
</evidence>
<dbReference type="PANTHER" id="PTHR21139:SF42">
    <property type="entry name" value="TRIOSEPHOSPHATE ISOMERASE"/>
    <property type="match status" value="1"/>
</dbReference>
<evidence type="ECO:0000256" key="6">
    <source>
        <dbReference type="ARBA" id="ARBA00022490"/>
    </source>
</evidence>
<dbReference type="PROSITE" id="PS00171">
    <property type="entry name" value="TIM_1"/>
    <property type="match status" value="1"/>
</dbReference>
<dbReference type="PANTHER" id="PTHR21139">
    <property type="entry name" value="TRIOSEPHOSPHATE ISOMERASE"/>
    <property type="match status" value="1"/>
</dbReference>
<feature type="active site" description="Electrophile" evidence="9">
    <location>
        <position position="94"/>
    </location>
</feature>
<keyword evidence="12" id="KW-1185">Reference proteome</keyword>
<dbReference type="GO" id="GO:0046166">
    <property type="term" value="P:glyceraldehyde-3-phosphate biosynthetic process"/>
    <property type="evidence" value="ECO:0007669"/>
    <property type="project" value="TreeGrafter"/>
</dbReference>
<comment type="function">
    <text evidence="9">Involved in the gluconeogenesis. Catalyzes stereospecifically the conversion of dihydroxyacetone phosphate (DHAP) to D-glyceraldehyde-3-phosphate (G3P).</text>
</comment>
<dbReference type="GO" id="GO:0019563">
    <property type="term" value="P:glycerol catabolic process"/>
    <property type="evidence" value="ECO:0007669"/>
    <property type="project" value="TreeGrafter"/>
</dbReference>
<proteinExistence type="inferred from homology"/>
<dbReference type="FunFam" id="3.20.20.70:FF:000016">
    <property type="entry name" value="Triosephosphate isomerase"/>
    <property type="match status" value="1"/>
</dbReference>
<dbReference type="RefSeq" id="WP_132250400.1">
    <property type="nucleotide sequence ID" value="NZ_SMAL01000002.1"/>
</dbReference>
<organism evidence="11 12">
    <name type="scientific">Natranaerovirga pectinivora</name>
    <dbReference type="NCBI Taxonomy" id="682400"/>
    <lineage>
        <taxon>Bacteria</taxon>
        <taxon>Bacillati</taxon>
        <taxon>Bacillota</taxon>
        <taxon>Clostridia</taxon>
        <taxon>Lachnospirales</taxon>
        <taxon>Natranaerovirgaceae</taxon>
        <taxon>Natranaerovirga</taxon>
    </lineage>
</organism>
<sequence length="249" mass="27986">MRKILIAGNWKMNKTPKETVEFINAIKGRINREDLEVVMFPPFLSLTSALEAIEDTNLFIGAQNMYYEDNGAYTGEISPKMLTEIGIKYVIIGHSERRSIFKETNEMVNLKLLKALEHNITPIVCVGESLKQREELVTIDFIRMQIKIAFKNVPREDVKKVVVAYEPLWAIGTGRNASKTTAEEVCKAIRGLIADLYDEDTSESVRILYGGSVKSSNVKEYFSQPNIDGGIIGGASLNEDFINIVNFDI</sequence>
<protein>
    <recommendedName>
        <fullName evidence="4 9">Triosephosphate isomerase</fullName>
        <shortName evidence="9">TIM</shortName>
        <shortName evidence="9">TPI</shortName>
        <ecNumber evidence="3 9">5.3.1.1</ecNumber>
    </recommendedName>
    <alternativeName>
        <fullName evidence="9">Triose-phosphate isomerase</fullName>
    </alternativeName>
</protein>
<dbReference type="EMBL" id="SMAL01000002">
    <property type="protein sequence ID" value="TCT16191.1"/>
    <property type="molecule type" value="Genomic_DNA"/>
</dbReference>
<dbReference type="UniPathway" id="UPA00138"/>
<evidence type="ECO:0000256" key="7">
    <source>
        <dbReference type="ARBA" id="ARBA00023152"/>
    </source>
</evidence>
<comment type="caution">
    <text evidence="11">The sequence shown here is derived from an EMBL/GenBank/DDBJ whole genome shotgun (WGS) entry which is preliminary data.</text>
</comment>
<dbReference type="NCBIfam" id="TIGR00419">
    <property type="entry name" value="tim"/>
    <property type="match status" value="1"/>
</dbReference>
<evidence type="ECO:0000256" key="10">
    <source>
        <dbReference type="RuleBase" id="RU363013"/>
    </source>
</evidence>
<evidence type="ECO:0000313" key="12">
    <source>
        <dbReference type="Proteomes" id="UP000294902"/>
    </source>
</evidence>
<dbReference type="EC" id="5.3.1.1" evidence="3 9"/>
<dbReference type="GO" id="GO:0005829">
    <property type="term" value="C:cytosol"/>
    <property type="evidence" value="ECO:0007669"/>
    <property type="project" value="TreeGrafter"/>
</dbReference>
<dbReference type="GO" id="GO:0006094">
    <property type="term" value="P:gluconeogenesis"/>
    <property type="evidence" value="ECO:0007669"/>
    <property type="project" value="UniProtKB-UniRule"/>
</dbReference>
<keyword evidence="7 9" id="KW-0324">Glycolysis</keyword>
<evidence type="ECO:0000256" key="1">
    <source>
        <dbReference type="ARBA" id="ARBA00004680"/>
    </source>
</evidence>
<dbReference type="Proteomes" id="UP000294902">
    <property type="component" value="Unassembled WGS sequence"/>
</dbReference>
<dbReference type="HAMAP" id="MF_00147_B">
    <property type="entry name" value="TIM_B"/>
    <property type="match status" value="1"/>
</dbReference>
<feature type="binding site" evidence="9">
    <location>
        <begin position="233"/>
        <end position="234"/>
    </location>
    <ligand>
        <name>substrate</name>
    </ligand>
</feature>
<evidence type="ECO:0000256" key="5">
    <source>
        <dbReference type="ARBA" id="ARBA00022432"/>
    </source>
</evidence>
<dbReference type="OrthoDB" id="9809429at2"/>
<dbReference type="Pfam" id="PF00121">
    <property type="entry name" value="TIM"/>
    <property type="match status" value="1"/>
</dbReference>
<comment type="subunit">
    <text evidence="9 10">Homodimer.</text>
</comment>
<keyword evidence="5 9" id="KW-0312">Gluconeogenesis</keyword>
<name>A0A4R3MPJ0_9FIRM</name>
<comment type="pathway">
    <text evidence="1 9 10">Carbohydrate degradation; glycolysis; D-glyceraldehyde 3-phosphate from glycerone phosphate: step 1/1.</text>
</comment>
<comment type="pathway">
    <text evidence="9 10">Carbohydrate biosynthesis; gluconeogenesis.</text>
</comment>
<comment type="subcellular location">
    <subcellularLocation>
        <location evidence="9 10">Cytoplasm</location>
    </subcellularLocation>
</comment>
<keyword evidence="8 9" id="KW-0413">Isomerase</keyword>
<dbReference type="PROSITE" id="PS51440">
    <property type="entry name" value="TIM_2"/>
    <property type="match status" value="1"/>
</dbReference>
<dbReference type="InterPro" id="IPR022896">
    <property type="entry name" value="TrioseP_Isoase_bac/euk"/>
</dbReference>
<dbReference type="SUPFAM" id="SSF51351">
    <property type="entry name" value="Triosephosphate isomerase (TIM)"/>
    <property type="match status" value="1"/>
</dbReference>
<comment type="catalytic activity">
    <reaction evidence="9 10">
        <text>D-glyceraldehyde 3-phosphate = dihydroxyacetone phosphate</text>
        <dbReference type="Rhea" id="RHEA:18585"/>
        <dbReference type="ChEBI" id="CHEBI:57642"/>
        <dbReference type="ChEBI" id="CHEBI:59776"/>
        <dbReference type="EC" id="5.3.1.1"/>
    </reaction>
</comment>
<evidence type="ECO:0000256" key="2">
    <source>
        <dbReference type="ARBA" id="ARBA00007422"/>
    </source>
</evidence>
<dbReference type="InterPro" id="IPR020861">
    <property type="entry name" value="Triosephosphate_isomerase_AS"/>
</dbReference>
<dbReference type="InterPro" id="IPR035990">
    <property type="entry name" value="TIM_sf"/>
</dbReference>
<evidence type="ECO:0000256" key="4">
    <source>
        <dbReference type="ARBA" id="ARBA00019397"/>
    </source>
</evidence>
<dbReference type="GO" id="GO:0006096">
    <property type="term" value="P:glycolytic process"/>
    <property type="evidence" value="ECO:0007669"/>
    <property type="project" value="UniProtKB-UniRule"/>
</dbReference>
<gene>
    <name evidence="9" type="primary">tpiA</name>
    <name evidence="11" type="ORF">EDC18_102207</name>
</gene>
<dbReference type="InterPro" id="IPR000652">
    <property type="entry name" value="Triosephosphate_isomerase"/>
</dbReference>
<evidence type="ECO:0000256" key="9">
    <source>
        <dbReference type="HAMAP-Rule" id="MF_00147"/>
    </source>
</evidence>
<evidence type="ECO:0000256" key="3">
    <source>
        <dbReference type="ARBA" id="ARBA00011940"/>
    </source>
</evidence>
<reference evidence="11 12" key="1">
    <citation type="submission" date="2019-03" db="EMBL/GenBank/DDBJ databases">
        <title>Genomic Encyclopedia of Type Strains, Phase IV (KMG-IV): sequencing the most valuable type-strain genomes for metagenomic binning, comparative biology and taxonomic classification.</title>
        <authorList>
            <person name="Goeker M."/>
        </authorList>
    </citation>
    <scope>NUCLEOTIDE SEQUENCE [LARGE SCALE GENOMIC DNA]</scope>
    <source>
        <strain evidence="11 12">DSM 24629</strain>
    </source>
</reference>
<dbReference type="CDD" id="cd00311">
    <property type="entry name" value="TIM"/>
    <property type="match status" value="1"/>
</dbReference>
<feature type="active site" description="Proton acceptor" evidence="9">
    <location>
        <position position="166"/>
    </location>
</feature>
<dbReference type="GO" id="GO:0004807">
    <property type="term" value="F:triose-phosphate isomerase activity"/>
    <property type="evidence" value="ECO:0007669"/>
    <property type="project" value="UniProtKB-UniRule"/>
</dbReference>
<dbReference type="InterPro" id="IPR013785">
    <property type="entry name" value="Aldolase_TIM"/>
</dbReference>
<accession>A0A4R3MPJ0</accession>
<keyword evidence="6 9" id="KW-0963">Cytoplasm</keyword>
<feature type="binding site" evidence="9">
    <location>
        <begin position="9"/>
        <end position="11"/>
    </location>
    <ligand>
        <name>substrate</name>
    </ligand>
</feature>
<dbReference type="Gene3D" id="3.20.20.70">
    <property type="entry name" value="Aldolase class I"/>
    <property type="match status" value="1"/>
</dbReference>
<feature type="binding site" evidence="9">
    <location>
        <position position="172"/>
    </location>
    <ligand>
        <name>substrate</name>
    </ligand>
</feature>